<accession>A0A3P7Z3A9</accession>
<dbReference type="AlphaFoldDB" id="A0A183FWZ7"/>
<name>A0A183FWZ7_HELPZ</name>
<evidence type="ECO:0000313" key="3">
    <source>
        <dbReference type="WBParaSite" id="HPBE_0001301801-mRNA-1"/>
    </source>
</evidence>
<dbReference type="EMBL" id="UZAH01027737">
    <property type="protein sequence ID" value="VDO94571.1"/>
    <property type="molecule type" value="Genomic_DNA"/>
</dbReference>
<reference evidence="1 2" key="1">
    <citation type="submission" date="2018-11" db="EMBL/GenBank/DDBJ databases">
        <authorList>
            <consortium name="Pathogen Informatics"/>
        </authorList>
    </citation>
    <scope>NUCLEOTIDE SEQUENCE [LARGE SCALE GENOMIC DNA]</scope>
</reference>
<gene>
    <name evidence="1" type="ORF">HPBE_LOCUS13019</name>
</gene>
<proteinExistence type="predicted"/>
<accession>A0A183FWZ7</accession>
<dbReference type="WBParaSite" id="HPBE_0001301801-mRNA-1">
    <property type="protein sequence ID" value="HPBE_0001301801-mRNA-1"/>
    <property type="gene ID" value="HPBE_0001301801"/>
</dbReference>
<keyword evidence="2" id="KW-1185">Reference proteome</keyword>
<evidence type="ECO:0000313" key="1">
    <source>
        <dbReference type="EMBL" id="VDO94571.1"/>
    </source>
</evidence>
<dbReference type="Proteomes" id="UP000050761">
    <property type="component" value="Unassembled WGS sequence"/>
</dbReference>
<evidence type="ECO:0000313" key="2">
    <source>
        <dbReference type="Proteomes" id="UP000050761"/>
    </source>
</evidence>
<organism evidence="2 3">
    <name type="scientific">Heligmosomoides polygyrus</name>
    <name type="common">Parasitic roundworm</name>
    <dbReference type="NCBI Taxonomy" id="6339"/>
    <lineage>
        <taxon>Eukaryota</taxon>
        <taxon>Metazoa</taxon>
        <taxon>Ecdysozoa</taxon>
        <taxon>Nematoda</taxon>
        <taxon>Chromadorea</taxon>
        <taxon>Rhabditida</taxon>
        <taxon>Rhabditina</taxon>
        <taxon>Rhabditomorpha</taxon>
        <taxon>Strongyloidea</taxon>
        <taxon>Heligmosomidae</taxon>
        <taxon>Heligmosomoides</taxon>
    </lineage>
</organism>
<reference evidence="3" key="2">
    <citation type="submission" date="2019-09" db="UniProtKB">
        <authorList>
            <consortium name="WormBaseParasite"/>
        </authorList>
    </citation>
    <scope>IDENTIFICATION</scope>
</reference>
<protein>
    <submittedName>
        <fullName evidence="1 3">Uncharacterized protein</fullName>
    </submittedName>
</protein>
<sequence length="121" mass="13660">MSDSLNEVVSVYLFLVQQTNEYRTQLLAPFPGSRAIAAEDAPPSSCPSILVVQRSVLDGTLLQQRPPQMHMPKVDQSFSAEWFFFSRLGRKLKSDTGNLCSFASLIQSRYLLRQLSLELCF</sequence>